<keyword evidence="4" id="KW-0813">Transport</keyword>
<dbReference type="GO" id="GO:0003677">
    <property type="term" value="F:DNA binding"/>
    <property type="evidence" value="ECO:0007669"/>
    <property type="project" value="UniProtKB-UniRule"/>
</dbReference>
<feature type="transmembrane region" description="Helical" evidence="14">
    <location>
        <begin position="303"/>
        <end position="324"/>
    </location>
</feature>
<evidence type="ECO:0000256" key="7">
    <source>
        <dbReference type="ARBA" id="ARBA00023125"/>
    </source>
</evidence>
<name>A0A4T0WU57_9ASCO</name>
<feature type="transmembrane region" description="Helical" evidence="14">
    <location>
        <begin position="453"/>
        <end position="486"/>
    </location>
</feature>
<dbReference type="PANTHER" id="PTHR11827:SF72">
    <property type="entry name" value="GH08340P"/>
    <property type="match status" value="1"/>
</dbReference>
<dbReference type="CDD" id="cd00086">
    <property type="entry name" value="homeodomain"/>
    <property type="match status" value="1"/>
</dbReference>
<evidence type="ECO:0000256" key="8">
    <source>
        <dbReference type="ARBA" id="ARBA00023136"/>
    </source>
</evidence>
<evidence type="ECO:0000256" key="14">
    <source>
        <dbReference type="SAM" id="Phobius"/>
    </source>
</evidence>
<dbReference type="InterPro" id="IPR009057">
    <property type="entry name" value="Homeodomain-like_sf"/>
</dbReference>
<evidence type="ECO:0000256" key="3">
    <source>
        <dbReference type="ARBA" id="ARBA00010593"/>
    </source>
</evidence>
<dbReference type="GO" id="GO:0006884">
    <property type="term" value="P:cell volume homeostasis"/>
    <property type="evidence" value="ECO:0007669"/>
    <property type="project" value="TreeGrafter"/>
</dbReference>
<evidence type="ECO:0000256" key="6">
    <source>
        <dbReference type="ARBA" id="ARBA00022989"/>
    </source>
</evidence>
<evidence type="ECO:0000256" key="13">
    <source>
        <dbReference type="SAM" id="MobiDB-lite"/>
    </source>
</evidence>
<keyword evidence="10 11" id="KW-0539">Nucleus</keyword>
<keyword evidence="12" id="KW-0175">Coiled coil</keyword>
<dbReference type="STRING" id="52247.A0A4T0WU57"/>
<evidence type="ECO:0000256" key="11">
    <source>
        <dbReference type="PROSITE-ProRule" id="PRU00108"/>
    </source>
</evidence>
<feature type="compositionally biased region" description="Low complexity" evidence="13">
    <location>
        <begin position="1012"/>
        <end position="1037"/>
    </location>
</feature>
<proteinExistence type="inferred from homology"/>
<dbReference type="Gene3D" id="1.20.1740.10">
    <property type="entry name" value="Amino acid/polyamine transporter I"/>
    <property type="match status" value="1"/>
</dbReference>
<dbReference type="GO" id="GO:0005634">
    <property type="term" value="C:nucleus"/>
    <property type="evidence" value="ECO:0007669"/>
    <property type="project" value="UniProtKB-SubCell"/>
</dbReference>
<feature type="transmembrane region" description="Helical" evidence="14">
    <location>
        <begin position="344"/>
        <end position="369"/>
    </location>
</feature>
<feature type="transmembrane region" description="Helical" evidence="14">
    <location>
        <begin position="270"/>
        <end position="291"/>
    </location>
</feature>
<feature type="transmembrane region" description="Helical" evidence="14">
    <location>
        <begin position="83"/>
        <end position="112"/>
    </location>
</feature>
<dbReference type="GO" id="GO:0015379">
    <property type="term" value="F:potassium:chloride symporter activity"/>
    <property type="evidence" value="ECO:0007669"/>
    <property type="project" value="TreeGrafter"/>
</dbReference>
<feature type="compositionally biased region" description="Acidic residues" evidence="13">
    <location>
        <begin position="700"/>
        <end position="713"/>
    </location>
</feature>
<feature type="transmembrane region" description="Helical" evidence="14">
    <location>
        <begin position="124"/>
        <end position="143"/>
    </location>
</feature>
<organism evidence="16 17">
    <name type="scientific">Pichia inconspicua</name>
    <dbReference type="NCBI Taxonomy" id="52247"/>
    <lineage>
        <taxon>Eukaryota</taxon>
        <taxon>Fungi</taxon>
        <taxon>Dikarya</taxon>
        <taxon>Ascomycota</taxon>
        <taxon>Saccharomycotina</taxon>
        <taxon>Pichiomycetes</taxon>
        <taxon>Pichiales</taxon>
        <taxon>Pichiaceae</taxon>
        <taxon>Pichia</taxon>
    </lineage>
</organism>
<dbReference type="GO" id="GO:0005774">
    <property type="term" value="C:vacuolar membrane"/>
    <property type="evidence" value="ECO:0007669"/>
    <property type="project" value="TreeGrafter"/>
</dbReference>
<feature type="compositionally biased region" description="Low complexity" evidence="13">
    <location>
        <begin position="935"/>
        <end position="953"/>
    </location>
</feature>
<evidence type="ECO:0000259" key="15">
    <source>
        <dbReference type="PROSITE" id="PS50071"/>
    </source>
</evidence>
<dbReference type="InterPro" id="IPR004842">
    <property type="entry name" value="SLC12A_fam"/>
</dbReference>
<gene>
    <name evidence="16" type="ORF">CANINC_005048</name>
</gene>
<evidence type="ECO:0000256" key="9">
    <source>
        <dbReference type="ARBA" id="ARBA00023155"/>
    </source>
</evidence>
<dbReference type="GO" id="GO:0055075">
    <property type="term" value="P:potassium ion homeostasis"/>
    <property type="evidence" value="ECO:0007669"/>
    <property type="project" value="TreeGrafter"/>
</dbReference>
<feature type="transmembrane region" description="Helical" evidence="14">
    <location>
        <begin position="56"/>
        <end position="77"/>
    </location>
</feature>
<comment type="similarity">
    <text evidence="2">Belongs to the amino acid-polyamine-organocation (APC) superfamily. YAT (TC 2.A.3.10) family.</text>
</comment>
<feature type="DNA-binding region" description="Homeobox" evidence="11">
    <location>
        <begin position="1042"/>
        <end position="1104"/>
    </location>
</feature>
<dbReference type="EMBL" id="SELW01000684">
    <property type="protein sequence ID" value="TID12949.1"/>
    <property type="molecule type" value="Genomic_DNA"/>
</dbReference>
<dbReference type="Proteomes" id="UP000307173">
    <property type="component" value="Unassembled WGS sequence"/>
</dbReference>
<reference evidence="16 17" key="1">
    <citation type="journal article" date="2019" name="Front. Genet.">
        <title>Whole-Genome Sequencing of the Opportunistic Yeast Pathogen Candida inconspicua Uncovers Its Hybrid Origin.</title>
        <authorList>
            <person name="Mixao V."/>
            <person name="Hansen A.P."/>
            <person name="Saus E."/>
            <person name="Boekhout T."/>
            <person name="Lass-Florl C."/>
            <person name="Gabaldon T."/>
        </authorList>
    </citation>
    <scope>NUCLEOTIDE SEQUENCE [LARGE SCALE GENOMIC DNA]</scope>
    <source>
        <strain evidence="16 17">CBS 180</strain>
    </source>
</reference>
<dbReference type="PROSITE" id="PS50071">
    <property type="entry name" value="HOMEOBOX_2"/>
    <property type="match status" value="1"/>
</dbReference>
<evidence type="ECO:0000256" key="5">
    <source>
        <dbReference type="ARBA" id="ARBA00022692"/>
    </source>
</evidence>
<dbReference type="Gene3D" id="1.10.10.60">
    <property type="entry name" value="Homeodomain-like"/>
    <property type="match status" value="1"/>
</dbReference>
<feature type="region of interest" description="Disordered" evidence="13">
    <location>
        <begin position="1012"/>
        <end position="1049"/>
    </location>
</feature>
<keyword evidence="8 14" id="KW-0472">Membrane</keyword>
<evidence type="ECO:0000256" key="12">
    <source>
        <dbReference type="SAM" id="Coils"/>
    </source>
</evidence>
<dbReference type="GO" id="GO:0055064">
    <property type="term" value="P:chloride ion homeostasis"/>
    <property type="evidence" value="ECO:0007669"/>
    <property type="project" value="TreeGrafter"/>
</dbReference>
<keyword evidence="5 14" id="KW-0812">Transmembrane</keyword>
<dbReference type="Pfam" id="PF05920">
    <property type="entry name" value="Homeobox_KN"/>
    <property type="match status" value="1"/>
</dbReference>
<feature type="domain" description="Homeobox" evidence="15">
    <location>
        <begin position="1040"/>
        <end position="1103"/>
    </location>
</feature>
<dbReference type="InterPro" id="IPR018491">
    <property type="entry name" value="SLC12_C"/>
</dbReference>
<evidence type="ECO:0000256" key="4">
    <source>
        <dbReference type="ARBA" id="ARBA00022448"/>
    </source>
</evidence>
<feature type="transmembrane region" description="Helical" evidence="14">
    <location>
        <begin position="175"/>
        <end position="194"/>
    </location>
</feature>
<dbReference type="Pfam" id="PF00324">
    <property type="entry name" value="AA_permease"/>
    <property type="match status" value="1"/>
</dbReference>
<evidence type="ECO:0000256" key="1">
    <source>
        <dbReference type="ARBA" id="ARBA00004141"/>
    </source>
</evidence>
<dbReference type="FunFam" id="1.20.1740.10:FF:000013">
    <property type="entry name" value="Solute carrier family 12 member"/>
    <property type="match status" value="1"/>
</dbReference>
<keyword evidence="9 11" id="KW-0371">Homeobox</keyword>
<accession>A0A4T0WU57</accession>
<dbReference type="SUPFAM" id="SSF46689">
    <property type="entry name" value="Homeodomain-like"/>
    <property type="match status" value="1"/>
</dbReference>
<dbReference type="SMART" id="SM00389">
    <property type="entry name" value="HOX"/>
    <property type="match status" value="1"/>
</dbReference>
<dbReference type="AlphaFoldDB" id="A0A4T0WU57"/>
<sequence length="1112" mass="123410">MSTIPLLHKRNNKIPQYAESIQSYESNAVNGGANTNDTQRLKGRTKVDKLGTLDGVTLPTILNVLSILMFLRFGFIIGQMGVLGTLLLLIVSYIIDLLTTLSVSAIATNGIVKGGGAYYMLSRSLGVEFGGAIGIILYIGQILNSSLNVSGLIEPIMYNFGIEDGVVLQILPGSYWWKLGYCTIILFLCIIISLIGSNAVSKCGKWLCFILIMSTISIPLSTFIVKPFDTRYGIEYTGPSWEVLKGNLLPHFTKGAAGSERKGRETFNDMFGIFFPATAGILAGASMSGDLKNPSKSIPKGTLEGLVITFSFYLIVIISIGSSVSRELLYVDVQILQSINFSPFIILAGELSTSIFSIIVGIVGSAKVLEAIASDEIIPGLRFFTRKGSKSSIIFTWILAQIFLFADLNKIAIFITMAFLMTFIVTNMACALLKLGSAPNFRPSFKYFNTKSALSGTILCLIAMFIVDGMSATSMIILLGSLILIIHFSAQPKLWGDVSQSLIYHQVRKYLFKLRQDNVKYWRPQILLLVDNPRSCWNLILFCNHLKKGGLYILGHVIIVEDFKNSIKDINSSRDRWLKIRDLSKVKAFVHVAVSPIVKWGVRNIYLGSGLGSMRPNITMIGFYDLAKYKGKNILPKCIEIESLGEEFYEQVPNKFGKLPTDDNKKLQVSICEWMEMIEDLNMLNSNIGVAKGFSKLDMNEGEGGDGDGEGEGEGGKEFKGEKEWIDLYPIDMISDDNEVDGKEDGEGGKSSNFDTCTLILQMAGILHTVPHWKKRYRLRIVMIVEEESEIEEERRRVEVLLEILRMQESKIEVVCLKGNKFYEYFCQEGGCKKLNVYDEEMLRELGLWGDSGKVWMKGKWKSGGVFNGKQSVKRRMTMSRLGELGVSEMNVEEEVLQFHDKPCVAPARGSAPSPTTSTSRATFSLLSRRARYSYSTTSNSNSNKSSNSTPNSTPTPTPTRLPSISSLLTIPDFTSTSPSSPPPLLRHSFTSDSYSSLDTFSRSNSITTTSLDTVTAATTPPTTTTTSTPTSATTTSHTSIPKKKRSNLPKQSTNILFQWLLANLDHPYPNSREKADLIRKTGLTSQQLSNWFINARRRKINSLKEKNHNHF</sequence>
<keyword evidence="6 14" id="KW-1133">Transmembrane helix</keyword>
<feature type="region of interest" description="Disordered" evidence="13">
    <location>
        <begin position="935"/>
        <end position="965"/>
    </location>
</feature>
<dbReference type="PANTHER" id="PTHR11827">
    <property type="entry name" value="SOLUTE CARRIER FAMILY 12, CATION COTRANSPORTERS"/>
    <property type="match status" value="1"/>
</dbReference>
<feature type="transmembrane region" description="Helical" evidence="14">
    <location>
        <begin position="206"/>
        <end position="225"/>
    </location>
</feature>
<evidence type="ECO:0000313" key="17">
    <source>
        <dbReference type="Proteomes" id="UP000307173"/>
    </source>
</evidence>
<feature type="transmembrane region" description="Helical" evidence="14">
    <location>
        <begin position="412"/>
        <end position="433"/>
    </location>
</feature>
<dbReference type="InterPro" id="IPR004841">
    <property type="entry name" value="AA-permease/SLC12A_dom"/>
</dbReference>
<protein>
    <recommendedName>
        <fullName evidence="15">Homeobox domain-containing protein</fullName>
    </recommendedName>
</protein>
<dbReference type="InterPro" id="IPR001356">
    <property type="entry name" value="HD"/>
</dbReference>
<feature type="transmembrane region" description="Helical" evidence="14">
    <location>
        <begin position="390"/>
        <end position="406"/>
    </location>
</feature>
<keyword evidence="17" id="KW-1185">Reference proteome</keyword>
<dbReference type="Pfam" id="PF03522">
    <property type="entry name" value="SLC12"/>
    <property type="match status" value="1"/>
</dbReference>
<keyword evidence="7 11" id="KW-0238">DNA-binding</keyword>
<dbReference type="GO" id="GO:0034486">
    <property type="term" value="P:vacuolar transmembrane transport"/>
    <property type="evidence" value="ECO:0007669"/>
    <property type="project" value="TreeGrafter"/>
</dbReference>
<evidence type="ECO:0000256" key="2">
    <source>
        <dbReference type="ARBA" id="ARBA00006983"/>
    </source>
</evidence>
<evidence type="ECO:0000256" key="10">
    <source>
        <dbReference type="ARBA" id="ARBA00023242"/>
    </source>
</evidence>
<feature type="coiled-coil region" evidence="12">
    <location>
        <begin position="784"/>
        <end position="811"/>
    </location>
</feature>
<feature type="region of interest" description="Disordered" evidence="13">
    <location>
        <begin position="699"/>
        <end position="718"/>
    </location>
</feature>
<comment type="caution">
    <text evidence="16">The sequence shown here is derived from an EMBL/GenBank/DDBJ whole genome shotgun (WGS) entry which is preliminary data.</text>
</comment>
<dbReference type="GO" id="GO:0006355">
    <property type="term" value="P:regulation of DNA-templated transcription"/>
    <property type="evidence" value="ECO:0007669"/>
    <property type="project" value="InterPro"/>
</dbReference>
<dbReference type="OrthoDB" id="2020542at2759"/>
<comment type="subcellular location">
    <subcellularLocation>
        <location evidence="1">Membrane</location>
        <topology evidence="1">Multi-pass membrane protein</topology>
    </subcellularLocation>
    <subcellularLocation>
        <location evidence="11">Nucleus</location>
    </subcellularLocation>
</comment>
<dbReference type="InterPro" id="IPR008422">
    <property type="entry name" value="KN_HD"/>
</dbReference>
<evidence type="ECO:0000313" key="16">
    <source>
        <dbReference type="EMBL" id="TID12949.1"/>
    </source>
</evidence>
<comment type="similarity">
    <text evidence="3">Belongs to the SLC12A transporter family.</text>
</comment>